<evidence type="ECO:0000256" key="1">
    <source>
        <dbReference type="SAM" id="MobiDB-lite"/>
    </source>
</evidence>
<organism evidence="2 3">
    <name type="scientific">Trifolium pratense</name>
    <name type="common">Red clover</name>
    <dbReference type="NCBI Taxonomy" id="57577"/>
    <lineage>
        <taxon>Eukaryota</taxon>
        <taxon>Viridiplantae</taxon>
        <taxon>Streptophyta</taxon>
        <taxon>Embryophyta</taxon>
        <taxon>Tracheophyta</taxon>
        <taxon>Spermatophyta</taxon>
        <taxon>Magnoliopsida</taxon>
        <taxon>eudicotyledons</taxon>
        <taxon>Gunneridae</taxon>
        <taxon>Pentapetalae</taxon>
        <taxon>rosids</taxon>
        <taxon>fabids</taxon>
        <taxon>Fabales</taxon>
        <taxon>Fabaceae</taxon>
        <taxon>Papilionoideae</taxon>
        <taxon>50 kb inversion clade</taxon>
        <taxon>NPAAA clade</taxon>
        <taxon>Hologalegina</taxon>
        <taxon>IRL clade</taxon>
        <taxon>Trifolieae</taxon>
        <taxon>Trifolium</taxon>
    </lineage>
</organism>
<accession>A0A2K3K2K8</accession>
<name>A0A2K3K2K8_TRIPR</name>
<feature type="non-terminal residue" evidence="2">
    <location>
        <position position="28"/>
    </location>
</feature>
<evidence type="ECO:0000313" key="2">
    <source>
        <dbReference type="EMBL" id="PNX60504.1"/>
    </source>
</evidence>
<protein>
    <submittedName>
        <fullName evidence="2">Uncharacterized protein</fullName>
    </submittedName>
</protein>
<comment type="caution">
    <text evidence="2">The sequence shown here is derived from an EMBL/GenBank/DDBJ whole genome shotgun (WGS) entry which is preliminary data.</text>
</comment>
<dbReference type="AlphaFoldDB" id="A0A2K3K2K8"/>
<sequence>MVSPSRGPSDRENRPETHYQKLVEQAET</sequence>
<dbReference type="EMBL" id="ASHM01137017">
    <property type="protein sequence ID" value="PNX60504.1"/>
    <property type="molecule type" value="Genomic_DNA"/>
</dbReference>
<gene>
    <name evidence="2" type="ORF">L195_g060212</name>
</gene>
<evidence type="ECO:0000313" key="3">
    <source>
        <dbReference type="Proteomes" id="UP000236291"/>
    </source>
</evidence>
<feature type="compositionally biased region" description="Basic and acidic residues" evidence="1">
    <location>
        <begin position="8"/>
        <end position="21"/>
    </location>
</feature>
<proteinExistence type="predicted"/>
<reference evidence="2 3" key="2">
    <citation type="journal article" date="2017" name="Front. Plant Sci.">
        <title>Gene Classification and Mining of Molecular Markers Useful in Red Clover (Trifolium pratense) Breeding.</title>
        <authorList>
            <person name="Istvanek J."/>
            <person name="Dluhosova J."/>
            <person name="Dluhos P."/>
            <person name="Patkova L."/>
            <person name="Nedelnik J."/>
            <person name="Repkova J."/>
        </authorList>
    </citation>
    <scope>NUCLEOTIDE SEQUENCE [LARGE SCALE GENOMIC DNA]</scope>
    <source>
        <strain evidence="3">cv. Tatra</strain>
        <tissue evidence="2">Young leaves</tissue>
    </source>
</reference>
<feature type="region of interest" description="Disordered" evidence="1">
    <location>
        <begin position="1"/>
        <end position="28"/>
    </location>
</feature>
<dbReference type="Proteomes" id="UP000236291">
    <property type="component" value="Unassembled WGS sequence"/>
</dbReference>
<reference evidence="2 3" key="1">
    <citation type="journal article" date="2014" name="Am. J. Bot.">
        <title>Genome assembly and annotation for red clover (Trifolium pratense; Fabaceae).</title>
        <authorList>
            <person name="Istvanek J."/>
            <person name="Jaros M."/>
            <person name="Krenek A."/>
            <person name="Repkova J."/>
        </authorList>
    </citation>
    <scope>NUCLEOTIDE SEQUENCE [LARGE SCALE GENOMIC DNA]</scope>
    <source>
        <strain evidence="3">cv. Tatra</strain>
        <tissue evidence="2">Young leaves</tissue>
    </source>
</reference>